<protein>
    <recommendedName>
        <fullName evidence="4">Flagellar assembly protein FliH/Type III secretion system HrpE domain-containing protein</fullName>
    </recommendedName>
</protein>
<name>A0A1D9LLP8_9NEIS</name>
<organism evidence="2 3">
    <name type="scientific">Chromobacterium vaccinii</name>
    <dbReference type="NCBI Taxonomy" id="1108595"/>
    <lineage>
        <taxon>Bacteria</taxon>
        <taxon>Pseudomonadati</taxon>
        <taxon>Pseudomonadota</taxon>
        <taxon>Betaproteobacteria</taxon>
        <taxon>Neisseriales</taxon>
        <taxon>Chromobacteriaceae</taxon>
        <taxon>Chromobacterium</taxon>
    </lineage>
</organism>
<accession>A0A1D9LLP8</accession>
<evidence type="ECO:0008006" key="4">
    <source>
        <dbReference type="Google" id="ProtNLM"/>
    </source>
</evidence>
<proteinExistence type="predicted"/>
<evidence type="ECO:0000313" key="2">
    <source>
        <dbReference type="EMBL" id="AOZ52152.1"/>
    </source>
</evidence>
<dbReference type="Proteomes" id="UP000178776">
    <property type="component" value="Chromosome"/>
</dbReference>
<evidence type="ECO:0000256" key="1">
    <source>
        <dbReference type="SAM" id="Coils"/>
    </source>
</evidence>
<dbReference type="AlphaFoldDB" id="A0A1D9LLP8"/>
<gene>
    <name evidence="2" type="ORF">BKX93_20540</name>
</gene>
<evidence type="ECO:0000313" key="3">
    <source>
        <dbReference type="Proteomes" id="UP000178776"/>
    </source>
</evidence>
<dbReference type="GeneID" id="68843592"/>
<dbReference type="RefSeq" id="WP_070981139.1">
    <property type="nucleotide sequence ID" value="NZ_CP017707.1"/>
</dbReference>
<feature type="coiled-coil region" evidence="1">
    <location>
        <begin position="34"/>
        <end position="79"/>
    </location>
</feature>
<dbReference type="KEGG" id="cvc:BKX93_20540"/>
<keyword evidence="1" id="KW-0175">Coiled coil</keyword>
<dbReference type="EMBL" id="CP017707">
    <property type="protein sequence ID" value="AOZ52152.1"/>
    <property type="molecule type" value="Genomic_DNA"/>
</dbReference>
<sequence>MNNPLQIPVAVLPGPLPAAAVILAAELAARQDISTALEAERAAARDDADALRRQARAELEQARLDADALREAARREGERQAALAREEAVADAVRWLCCEQEMEGLIARQLALRWRGITAGVLEALLGNCDQSELLLRRVERQVARLLPRGSVNLHVAPQALRAAELAYAEVPEVAVLADAALSVGQARLDNGLVRIHLDTPAHQARVLEQLRGDAREAAHA</sequence>
<reference evidence="2 3" key="1">
    <citation type="submission" date="2016-10" db="EMBL/GenBank/DDBJ databases">
        <title>Chromobacterium muskegensis sp. nov., an insecticidal bacterium isolated from Sphagnum bogs.</title>
        <authorList>
            <person name="Sparks M.E."/>
            <person name="Blackburn M.B."/>
            <person name="Gundersen-Rindal D.E."/>
            <person name="Mitchell A."/>
            <person name="Farrar R."/>
            <person name="Kuhar D."/>
        </authorList>
    </citation>
    <scope>NUCLEOTIDE SEQUENCE [LARGE SCALE GENOMIC DNA]</scope>
    <source>
        <strain evidence="2 3">21-1</strain>
    </source>
</reference>
<dbReference type="STRING" id="1108595.BKX93_20540"/>